<organism evidence="2 3">
    <name type="scientific">Chlamydomonas eustigma</name>
    <dbReference type="NCBI Taxonomy" id="1157962"/>
    <lineage>
        <taxon>Eukaryota</taxon>
        <taxon>Viridiplantae</taxon>
        <taxon>Chlorophyta</taxon>
        <taxon>core chlorophytes</taxon>
        <taxon>Chlorophyceae</taxon>
        <taxon>CS clade</taxon>
        <taxon>Chlamydomonadales</taxon>
        <taxon>Chlamydomonadaceae</taxon>
        <taxon>Chlamydomonas</taxon>
    </lineage>
</organism>
<keyword evidence="1" id="KW-0812">Transmembrane</keyword>
<dbReference type="AlphaFoldDB" id="A0A250X7F7"/>
<keyword evidence="1" id="KW-1133">Transmembrane helix</keyword>
<keyword evidence="3" id="KW-1185">Reference proteome</keyword>
<reference evidence="2 3" key="1">
    <citation type="submission" date="2017-08" db="EMBL/GenBank/DDBJ databases">
        <title>Acidophilic green algal genome provides insights into adaptation to an acidic environment.</title>
        <authorList>
            <person name="Hirooka S."/>
            <person name="Hirose Y."/>
            <person name="Kanesaki Y."/>
            <person name="Higuchi S."/>
            <person name="Fujiwara T."/>
            <person name="Onuma R."/>
            <person name="Era A."/>
            <person name="Ohbayashi R."/>
            <person name="Uzuka A."/>
            <person name="Nozaki H."/>
            <person name="Yoshikawa H."/>
            <person name="Miyagishima S.Y."/>
        </authorList>
    </citation>
    <scope>NUCLEOTIDE SEQUENCE [LARGE SCALE GENOMIC DNA]</scope>
    <source>
        <strain evidence="2 3">NIES-2499</strain>
    </source>
</reference>
<evidence type="ECO:0000313" key="3">
    <source>
        <dbReference type="Proteomes" id="UP000232323"/>
    </source>
</evidence>
<comment type="caution">
    <text evidence="2">The sequence shown here is derived from an EMBL/GenBank/DDBJ whole genome shotgun (WGS) entry which is preliminary data.</text>
</comment>
<evidence type="ECO:0000256" key="1">
    <source>
        <dbReference type="SAM" id="Phobius"/>
    </source>
</evidence>
<name>A0A250X7F7_9CHLO</name>
<keyword evidence="1" id="KW-0472">Membrane</keyword>
<dbReference type="Proteomes" id="UP000232323">
    <property type="component" value="Unassembled WGS sequence"/>
</dbReference>
<proteinExistence type="predicted"/>
<sequence>MSFAVNFFIWALACMGWALMLATWGLGIGVLSDKSCEGIRFISPPSACDKPRIKSLRTIENPVFEDGDEDDCDDDGEVVSRVEDRCSHDYDAGKLKMEPKLLHDQDMLSAETKELMVHGSLPVIRSFMRSFQ</sequence>
<protein>
    <submittedName>
        <fullName evidence="2">Uncharacterized protein</fullName>
    </submittedName>
</protein>
<dbReference type="EMBL" id="BEGY01000036">
    <property type="protein sequence ID" value="GAX78822.1"/>
    <property type="molecule type" value="Genomic_DNA"/>
</dbReference>
<gene>
    <name evidence="2" type="ORF">CEUSTIGMA_g6259.t1</name>
</gene>
<evidence type="ECO:0000313" key="2">
    <source>
        <dbReference type="EMBL" id="GAX78822.1"/>
    </source>
</evidence>
<accession>A0A250X7F7</accession>
<feature type="transmembrane region" description="Helical" evidence="1">
    <location>
        <begin position="7"/>
        <end position="31"/>
    </location>
</feature>